<evidence type="ECO:0000256" key="7">
    <source>
        <dbReference type="SAM" id="MobiDB-lite"/>
    </source>
</evidence>
<evidence type="ECO:0000313" key="10">
    <source>
        <dbReference type="Proteomes" id="UP001140074"/>
    </source>
</evidence>
<feature type="transmembrane region" description="Helical" evidence="8">
    <location>
        <begin position="499"/>
        <end position="522"/>
    </location>
</feature>
<name>A0A9W8IC52_9FUNG</name>
<dbReference type="EMBL" id="JANBUY010000407">
    <property type="protein sequence ID" value="KAJ2859294.1"/>
    <property type="molecule type" value="Genomic_DNA"/>
</dbReference>
<dbReference type="PANTHER" id="PTHR14233">
    <property type="entry name" value="DUF914-RELATED"/>
    <property type="match status" value="1"/>
</dbReference>
<evidence type="ECO:0008006" key="11">
    <source>
        <dbReference type="Google" id="ProtNLM"/>
    </source>
</evidence>
<dbReference type="GO" id="GO:0022857">
    <property type="term" value="F:transmembrane transporter activity"/>
    <property type="evidence" value="ECO:0007669"/>
    <property type="project" value="InterPro"/>
</dbReference>
<evidence type="ECO:0000256" key="5">
    <source>
        <dbReference type="ARBA" id="ARBA00022989"/>
    </source>
</evidence>
<evidence type="ECO:0000256" key="8">
    <source>
        <dbReference type="SAM" id="Phobius"/>
    </source>
</evidence>
<feature type="transmembrane region" description="Helical" evidence="8">
    <location>
        <begin position="684"/>
        <end position="701"/>
    </location>
</feature>
<gene>
    <name evidence="9" type="ORF">GGH94_006188</name>
</gene>
<dbReference type="AlphaFoldDB" id="A0A9W8IC52"/>
<evidence type="ECO:0000256" key="3">
    <source>
        <dbReference type="ARBA" id="ARBA00022448"/>
    </source>
</evidence>
<dbReference type="InterPro" id="IPR052221">
    <property type="entry name" value="SLC35F_Transporter"/>
</dbReference>
<evidence type="ECO:0000256" key="6">
    <source>
        <dbReference type="ARBA" id="ARBA00023136"/>
    </source>
</evidence>
<evidence type="ECO:0000256" key="4">
    <source>
        <dbReference type="ARBA" id="ARBA00022692"/>
    </source>
</evidence>
<evidence type="ECO:0000256" key="1">
    <source>
        <dbReference type="ARBA" id="ARBA00004141"/>
    </source>
</evidence>
<feature type="transmembrane region" description="Helical" evidence="8">
    <location>
        <begin position="837"/>
        <end position="856"/>
    </location>
</feature>
<dbReference type="Proteomes" id="UP001140074">
    <property type="component" value="Unassembled WGS sequence"/>
</dbReference>
<feature type="transmembrane region" description="Helical" evidence="8">
    <location>
        <begin position="782"/>
        <end position="804"/>
    </location>
</feature>
<feature type="transmembrane region" description="Helical" evidence="8">
    <location>
        <begin position="721"/>
        <end position="741"/>
    </location>
</feature>
<keyword evidence="5 8" id="KW-1133">Transmembrane helix</keyword>
<feature type="region of interest" description="Disordered" evidence="7">
    <location>
        <begin position="887"/>
        <end position="922"/>
    </location>
</feature>
<keyword evidence="4 8" id="KW-0812">Transmembrane</keyword>
<dbReference type="PANTHER" id="PTHR14233:SF4">
    <property type="entry name" value="SOLUTE CARRIER FAMILY 35 MEMBER F2"/>
    <property type="match status" value="1"/>
</dbReference>
<proteinExistence type="inferred from homology"/>
<feature type="transmembrane region" description="Helical" evidence="8">
    <location>
        <begin position="630"/>
        <end position="648"/>
    </location>
</feature>
<dbReference type="InterPro" id="IPR009262">
    <property type="entry name" value="SLC35_F1/F2/F6"/>
</dbReference>
<feature type="transmembrane region" description="Helical" evidence="8">
    <location>
        <begin position="750"/>
        <end position="770"/>
    </location>
</feature>
<comment type="subcellular location">
    <subcellularLocation>
        <location evidence="1">Membrane</location>
        <topology evidence="1">Multi-pass membrane protein</topology>
    </subcellularLocation>
</comment>
<feature type="transmembrane region" description="Helical" evidence="8">
    <location>
        <begin position="561"/>
        <end position="579"/>
    </location>
</feature>
<dbReference type="GO" id="GO:0016020">
    <property type="term" value="C:membrane"/>
    <property type="evidence" value="ECO:0007669"/>
    <property type="project" value="UniProtKB-SubCell"/>
</dbReference>
<accession>A0A9W8IC52</accession>
<keyword evidence="10" id="KW-1185">Reference proteome</keyword>
<organism evidence="9 10">
    <name type="scientific">Coemansia aciculifera</name>
    <dbReference type="NCBI Taxonomy" id="417176"/>
    <lineage>
        <taxon>Eukaryota</taxon>
        <taxon>Fungi</taxon>
        <taxon>Fungi incertae sedis</taxon>
        <taxon>Zoopagomycota</taxon>
        <taxon>Kickxellomycotina</taxon>
        <taxon>Kickxellomycetes</taxon>
        <taxon>Kickxellales</taxon>
        <taxon>Kickxellaceae</taxon>
        <taxon>Coemansia</taxon>
    </lineage>
</organism>
<comment type="caution">
    <text evidence="9">The sequence shown here is derived from an EMBL/GenBank/DDBJ whole genome shotgun (WGS) entry which is preliminary data.</text>
</comment>
<comment type="similarity">
    <text evidence="2">Belongs to the SLC35F solute transporter family.</text>
</comment>
<feature type="transmembrane region" description="Helical" evidence="8">
    <location>
        <begin position="599"/>
        <end position="618"/>
    </location>
</feature>
<evidence type="ECO:0000313" key="9">
    <source>
        <dbReference type="EMBL" id="KAJ2859294.1"/>
    </source>
</evidence>
<feature type="transmembrane region" description="Helical" evidence="8">
    <location>
        <begin position="811"/>
        <end position="831"/>
    </location>
</feature>
<reference evidence="9" key="1">
    <citation type="submission" date="2022-07" db="EMBL/GenBank/DDBJ databases">
        <title>Phylogenomic reconstructions and comparative analyses of Kickxellomycotina fungi.</title>
        <authorList>
            <person name="Reynolds N.K."/>
            <person name="Stajich J.E."/>
            <person name="Barry K."/>
            <person name="Grigoriev I.V."/>
            <person name="Crous P."/>
            <person name="Smith M.E."/>
        </authorList>
    </citation>
    <scope>NUCLEOTIDE SEQUENCE</scope>
    <source>
        <strain evidence="9">RSA 476</strain>
    </source>
</reference>
<keyword evidence="6 8" id="KW-0472">Membrane</keyword>
<keyword evidence="3" id="KW-0813">Transport</keyword>
<feature type="transmembrane region" description="Helical" evidence="8">
    <location>
        <begin position="654"/>
        <end position="677"/>
    </location>
</feature>
<dbReference type="Pfam" id="PF06027">
    <property type="entry name" value="SLC35F"/>
    <property type="match status" value="1"/>
</dbReference>
<evidence type="ECO:0000256" key="2">
    <source>
        <dbReference type="ARBA" id="ARBA00007863"/>
    </source>
</evidence>
<sequence>MQTESPLQRLPPHVVLMVVNHVSHRGSQIFAESKSLLMPLLWVCRNFRAVVYSQHSGSFYVGLNRRLDKLSTTWTASSDFYVYSDYPQYHFARKLIIHLDEHSVYSGKMLEMMLEKSYDAGAFSMVRSMELHFSTLSDPEERKAIVLPLSDIPDIEANVDAFLQHAKLVAPKAKNIKVSGLFGHKSTPTIPYHYTQNLLAQLFMLTYRIGFNDRYWTMPFDLPVNDIRNMVHINYQYYNNMGPIASLARLCASTLESLAIKGGEFEDISGLIRNDDGTFATYPWLRTLRLEDKDVFHRPSQLVFKGAVPFPNLRYLHITGRYPFGDDAPFRGNATKLQSLQLILGPPLVDILRVYKSFTPTSHPNLQHVKITRSIGLIRKFFDNDFASYTRLVLQIGPGAAVREFGQFSSYLDHRRHTTLLFRDYACIQALALPDTYMSLWEVLSLIKSLPLLTYLHTMEAHTHPLPSGLTASKLPAYVLTNYDSTSNRLQYWHLSSNMAFKVEVCAMCLLLLALVCPNFGYMTHRDLKPKKVLEKMVELTLRALDPIGALRSLRSDWKRFVLILALGQILSLCITSTSVLSNKLAERQTVTTPNFQSFLVYALLLIVYMPLTLVRLGPRKVWLNIRKRYYWYIFMALVDVEGNFFVIKAFSYTSLLSCMLLDTWTLPCVMVLAFFLMRARYKWTHILSVLICLGGMGLLIKGDMDAGKNYLATDAARGDIFMLIGATCYALSNITEEFIVRHRPQYETVAWLGFFGTVINGVQMAIIEHDRLKQMTWTKEIVGFTIGFDLVMFVLYSIAPFLFRLSSATFYNLSILTSDFYGLIFAKYMFHNPITPIYAGAFVMIVVGLLVYYIIPQAIPEHMARVYGFRTPIPGDLVLNQGAEVATAPNSSSDDDNRSVAGSGAFDPDSKARVQDVSALA</sequence>
<protein>
    <recommendedName>
        <fullName evidence="11">DUF914-domain-containing protein</fullName>
    </recommendedName>
</protein>